<dbReference type="PANTHER" id="PTHR30451">
    <property type="entry name" value="OUTER MEMBRANE USHER PROTEIN"/>
    <property type="match status" value="1"/>
</dbReference>
<keyword evidence="8" id="KW-0472">Membrane</keyword>
<dbReference type="AlphaFoldDB" id="A0A9C7QI44"/>
<keyword evidence="3" id="KW-0813">Transport</keyword>
<evidence type="ECO:0000256" key="2">
    <source>
        <dbReference type="ARBA" id="ARBA00008064"/>
    </source>
</evidence>
<dbReference type="Pfam" id="PF00577">
    <property type="entry name" value="Usher"/>
    <property type="match status" value="1"/>
</dbReference>
<dbReference type="Gene3D" id="2.60.40.3110">
    <property type="match status" value="1"/>
</dbReference>
<keyword evidence="4" id="KW-1134">Transmembrane beta strand</keyword>
<dbReference type="EMBL" id="DACYAJ020000003">
    <property type="protein sequence ID" value="HCD1254264.1"/>
    <property type="molecule type" value="Genomic_DNA"/>
</dbReference>
<dbReference type="InterPro" id="IPR037224">
    <property type="entry name" value="PapC_N_sf"/>
</dbReference>
<dbReference type="InterPro" id="IPR043142">
    <property type="entry name" value="PapC-like_C_sf"/>
</dbReference>
<evidence type="ECO:0000313" key="12">
    <source>
        <dbReference type="EMBL" id="HCD1254264.1"/>
    </source>
</evidence>
<dbReference type="Gene3D" id="3.10.20.410">
    <property type="match status" value="1"/>
</dbReference>
<comment type="subcellular location">
    <subcellularLocation>
        <location evidence="1">Cell outer membrane</location>
        <topology evidence="1">Multi-pass membrane protein</topology>
    </subcellularLocation>
</comment>
<evidence type="ECO:0000313" key="13">
    <source>
        <dbReference type="Proteomes" id="UP000862426"/>
    </source>
</evidence>
<organism evidence="12 13">
    <name type="scientific">Citrobacter amalonaticus</name>
    <dbReference type="NCBI Taxonomy" id="35703"/>
    <lineage>
        <taxon>Bacteria</taxon>
        <taxon>Pseudomonadati</taxon>
        <taxon>Pseudomonadota</taxon>
        <taxon>Gammaproteobacteria</taxon>
        <taxon>Enterobacterales</taxon>
        <taxon>Enterobacteriaceae</taxon>
        <taxon>Citrobacter</taxon>
    </lineage>
</organism>
<protein>
    <submittedName>
        <fullName evidence="12">Fimbrial biogenesis outer membrane usher protein</fullName>
    </submittedName>
</protein>
<dbReference type="InterPro" id="IPR025885">
    <property type="entry name" value="PapC_N"/>
</dbReference>
<dbReference type="Gene3D" id="2.60.40.2070">
    <property type="match status" value="1"/>
</dbReference>
<dbReference type="Proteomes" id="UP000862426">
    <property type="component" value="Unassembled WGS sequence"/>
</dbReference>
<evidence type="ECO:0000256" key="6">
    <source>
        <dbReference type="ARBA" id="ARBA00022692"/>
    </source>
</evidence>
<evidence type="ECO:0000259" key="11">
    <source>
        <dbReference type="Pfam" id="PF13954"/>
    </source>
</evidence>
<reference evidence="12" key="1">
    <citation type="journal article" date="2018" name="Genome Biol.">
        <title>SKESA: strategic k-mer extension for scrupulous assemblies.</title>
        <authorList>
            <person name="Souvorov A."/>
            <person name="Agarwala R."/>
            <person name="Lipman D.J."/>
        </authorList>
    </citation>
    <scope>NUCLEOTIDE SEQUENCE</scope>
    <source>
        <strain evidence="12">CAV1698</strain>
    </source>
</reference>
<evidence type="ECO:0000259" key="10">
    <source>
        <dbReference type="Pfam" id="PF13953"/>
    </source>
</evidence>
<proteinExistence type="inferred from homology"/>
<name>A0A9C7QI44_CITAM</name>
<dbReference type="InterPro" id="IPR042186">
    <property type="entry name" value="FimD_plug_dom"/>
</dbReference>
<evidence type="ECO:0000256" key="9">
    <source>
        <dbReference type="ARBA" id="ARBA00023237"/>
    </source>
</evidence>
<dbReference type="InterPro" id="IPR000015">
    <property type="entry name" value="Fimb_usher"/>
</dbReference>
<evidence type="ECO:0000256" key="1">
    <source>
        <dbReference type="ARBA" id="ARBA00004571"/>
    </source>
</evidence>
<comment type="caution">
    <text evidence="12">The sequence shown here is derived from an EMBL/GenBank/DDBJ whole genome shotgun (WGS) entry which is preliminary data.</text>
</comment>
<dbReference type="PANTHER" id="PTHR30451:SF21">
    <property type="entry name" value="FIMBRIAL USHER DOMAIN-CONTAINING PROTEIN YDET-RELATED"/>
    <property type="match status" value="1"/>
</dbReference>
<dbReference type="Pfam" id="PF13953">
    <property type="entry name" value="PapC_C"/>
    <property type="match status" value="1"/>
</dbReference>
<dbReference type="Gene3D" id="2.60.40.2610">
    <property type="entry name" value="Outer membrane usher protein FimD, plug domain"/>
    <property type="match status" value="1"/>
</dbReference>
<keyword evidence="9" id="KW-0998">Cell outer membrane</keyword>
<evidence type="ECO:0000256" key="3">
    <source>
        <dbReference type="ARBA" id="ARBA00022448"/>
    </source>
</evidence>
<accession>A0A9C7QI44</accession>
<feature type="domain" description="PapC-like C-terminal" evidence="10">
    <location>
        <begin position="780"/>
        <end position="846"/>
    </location>
</feature>
<dbReference type="GO" id="GO:0009297">
    <property type="term" value="P:pilus assembly"/>
    <property type="evidence" value="ECO:0007669"/>
    <property type="project" value="InterPro"/>
</dbReference>
<evidence type="ECO:0000256" key="7">
    <source>
        <dbReference type="ARBA" id="ARBA00022729"/>
    </source>
</evidence>
<keyword evidence="7" id="KW-0732">Signal</keyword>
<evidence type="ECO:0000256" key="4">
    <source>
        <dbReference type="ARBA" id="ARBA00022452"/>
    </source>
</evidence>
<dbReference type="FunFam" id="2.60.40.2610:FF:000001">
    <property type="entry name" value="Outer membrane fimbrial usher protein"/>
    <property type="match status" value="1"/>
</dbReference>
<dbReference type="SUPFAM" id="SSF141729">
    <property type="entry name" value="FimD N-terminal domain-like"/>
    <property type="match status" value="1"/>
</dbReference>
<dbReference type="GO" id="GO:0009279">
    <property type="term" value="C:cell outer membrane"/>
    <property type="evidence" value="ECO:0007669"/>
    <property type="project" value="UniProtKB-SubCell"/>
</dbReference>
<dbReference type="InterPro" id="IPR025949">
    <property type="entry name" value="PapC-like_C"/>
</dbReference>
<comment type="similarity">
    <text evidence="2">Belongs to the fimbrial export usher family.</text>
</comment>
<dbReference type="GO" id="GO:0015473">
    <property type="term" value="F:fimbrial usher porin activity"/>
    <property type="evidence" value="ECO:0007669"/>
    <property type="project" value="InterPro"/>
</dbReference>
<dbReference type="Pfam" id="PF13954">
    <property type="entry name" value="PapC_N"/>
    <property type="match status" value="1"/>
</dbReference>
<keyword evidence="6" id="KW-0812">Transmembrane</keyword>
<feature type="domain" description="PapC N-terminal" evidence="11">
    <location>
        <begin position="36"/>
        <end position="181"/>
    </location>
</feature>
<keyword evidence="5" id="KW-1029">Fimbrium biogenesis</keyword>
<dbReference type="FunFam" id="2.60.40.3110:FF:000001">
    <property type="entry name" value="Putative fimbrial outer membrane usher"/>
    <property type="match status" value="1"/>
</dbReference>
<gene>
    <name evidence="12" type="ORF">JD854_RS04180</name>
</gene>
<sequence>MDAERSLSYINALFLSTGIVLFLFVTTDKSQAAGYKFNPAFISDNTNIIADLSSFEQGLEVQPGYYKVDIFVNNKYLKTDTLLFQVKNKENRAILSPCMSLTALSELGMNPVVLHKNKSDLSTDCMDFSQWPEVAVVFDQQMMKVTFSIPQVLLNHKARGAIDPEQWESGITTAMLNYTFSGSDYHYRRSANSRQSNYFLGLNGGINWGAWRFRNQQNWIYNTHNGGEWSHINSYLQRDIRFLRSQITLGETNTSFNIFDSVGLRGIQLESKDSMLPDSLQGFAPTVRGIAKSNAKVTIRQNNNVIYQTFVTPGAFAIDDLYPTSASGDLNVEVVEENGQSTNYSVPYSSVPNLVREGHVKYALSAGHYRSGLKNEQNTPFYTQGSLFWGTPWGLTLYGGMQLSERYTSAALGIARNMGAWGAVSLDMTHAESELSNNEKYRGNSLLFRYAKSVTDFGTNLNFAAYRYSTDGFYSLSDTTYKRMSGETVEYNTDANGNPVVNTTNSYNLRYAKKAMSQILLSQNLYGYGSAYFSFNHQNYWRSEKKATNMQIGYSGNIGNLSYTLSYAQNRNPWNAEKDKIVNLAVSLPVSSLLTNAYTTTARINTSIMSSDKGDYNEIIGLSGNALDYNKLSYNIYQYRQRHSTEGGNIALNYKGRYGITDLGYSYSRESQFMKYGFTGAMALHEDGLTLGQQLGNTNILVKAEGASDAELVNGTGIQTDGRGYAIIPYATAYRENRVQLREETLDPEVELDEAVKTVIPSEGALVRATFKARVGKKVMFTIVKDDRQPLPFGTLVSADEDGKNINNGIIDDSGIVYISGLPDVGRLTARWGKANTQFCTAEYDIRTVKSNNMTGIYSTSVRCKQ</sequence>
<evidence type="ECO:0000256" key="5">
    <source>
        <dbReference type="ARBA" id="ARBA00022558"/>
    </source>
</evidence>
<reference evidence="12" key="2">
    <citation type="submission" date="2022-05" db="EMBL/GenBank/DDBJ databases">
        <authorList>
            <consortium name="NCBI Pathogen Detection Project"/>
        </authorList>
    </citation>
    <scope>NUCLEOTIDE SEQUENCE</scope>
    <source>
        <strain evidence="12">CAV1698</strain>
    </source>
</reference>
<evidence type="ECO:0000256" key="8">
    <source>
        <dbReference type="ARBA" id="ARBA00023136"/>
    </source>
</evidence>